<dbReference type="InterPro" id="IPR036271">
    <property type="entry name" value="Tet_transcr_reg_TetR-rel_C_sf"/>
</dbReference>
<reference evidence="8" key="1">
    <citation type="submission" date="2023-07" db="EMBL/GenBank/DDBJ databases">
        <title>Sorghum-associated microbial communities from plants grown in Nebraska, USA.</title>
        <authorList>
            <person name="Schachtman D."/>
        </authorList>
    </citation>
    <scope>NUCLEOTIDE SEQUENCE</scope>
    <source>
        <strain evidence="8">DS2795</strain>
    </source>
</reference>
<feature type="compositionally biased region" description="Low complexity" evidence="6">
    <location>
        <begin position="16"/>
        <end position="25"/>
    </location>
</feature>
<evidence type="ECO:0000256" key="6">
    <source>
        <dbReference type="SAM" id="MobiDB-lite"/>
    </source>
</evidence>
<name>A0AAW8DUZ8_9BURK</name>
<dbReference type="RefSeq" id="WP_307636748.1">
    <property type="nucleotide sequence ID" value="NZ_JAUSRR010000003.1"/>
</dbReference>
<keyword evidence="4" id="KW-0804">Transcription</keyword>
<evidence type="ECO:0000256" key="1">
    <source>
        <dbReference type="ARBA" id="ARBA00022491"/>
    </source>
</evidence>
<evidence type="ECO:0000256" key="4">
    <source>
        <dbReference type="ARBA" id="ARBA00023163"/>
    </source>
</evidence>
<dbReference type="InterPro" id="IPR050109">
    <property type="entry name" value="HTH-type_TetR-like_transc_reg"/>
</dbReference>
<dbReference type="GO" id="GO:0000976">
    <property type="term" value="F:transcription cis-regulatory region binding"/>
    <property type="evidence" value="ECO:0007669"/>
    <property type="project" value="TreeGrafter"/>
</dbReference>
<dbReference type="InterPro" id="IPR001647">
    <property type="entry name" value="HTH_TetR"/>
</dbReference>
<dbReference type="GO" id="GO:0003700">
    <property type="term" value="F:DNA-binding transcription factor activity"/>
    <property type="evidence" value="ECO:0007669"/>
    <property type="project" value="TreeGrafter"/>
</dbReference>
<evidence type="ECO:0000256" key="5">
    <source>
        <dbReference type="PROSITE-ProRule" id="PRU00335"/>
    </source>
</evidence>
<dbReference type="PANTHER" id="PTHR30055">
    <property type="entry name" value="HTH-TYPE TRANSCRIPTIONAL REGULATOR RUTR"/>
    <property type="match status" value="1"/>
</dbReference>
<dbReference type="InterPro" id="IPR009057">
    <property type="entry name" value="Homeodomain-like_sf"/>
</dbReference>
<keyword evidence="1" id="KW-0678">Repressor</keyword>
<feature type="DNA-binding region" description="H-T-H motif" evidence="5">
    <location>
        <begin position="60"/>
        <end position="79"/>
    </location>
</feature>
<feature type="domain" description="HTH tetR-type" evidence="7">
    <location>
        <begin position="37"/>
        <end position="97"/>
    </location>
</feature>
<dbReference type="Proteomes" id="UP001244295">
    <property type="component" value="Unassembled WGS sequence"/>
</dbReference>
<proteinExistence type="predicted"/>
<gene>
    <name evidence="8" type="ORF">J2W25_002246</name>
</gene>
<dbReference type="Pfam" id="PF00440">
    <property type="entry name" value="TetR_N"/>
    <property type="match status" value="1"/>
</dbReference>
<protein>
    <submittedName>
        <fullName evidence="8">AcrR family transcriptional regulator</fullName>
    </submittedName>
</protein>
<sequence>MAMKAPPRALKPKPARTPAAPARQPGITRTNTRRDGEGTRERILDAAEELFAAHGFHGTSMRDVAEVIGSGIALVTYHFGTKDVLFSTVIKRRAAYMAHERIRALDAARARVQGKALPVEDLVSGYVWPFVERSVAGGKGWKNYSLFVARHANSPEFSKVLSEHYDPVARQYLNEFERTFPGMPQKDLYYAFSFMVGAMVATVAEPGRVEHLSFGQIKASDVEEVFKRMLPFLSAGFKSLVPQPS</sequence>
<evidence type="ECO:0000256" key="3">
    <source>
        <dbReference type="ARBA" id="ARBA00023125"/>
    </source>
</evidence>
<organism evidence="8 9">
    <name type="scientific">Variovorax boronicumulans</name>
    <dbReference type="NCBI Taxonomy" id="436515"/>
    <lineage>
        <taxon>Bacteria</taxon>
        <taxon>Pseudomonadati</taxon>
        <taxon>Pseudomonadota</taxon>
        <taxon>Betaproteobacteria</taxon>
        <taxon>Burkholderiales</taxon>
        <taxon>Comamonadaceae</taxon>
        <taxon>Variovorax</taxon>
    </lineage>
</organism>
<dbReference type="PROSITE" id="PS01081">
    <property type="entry name" value="HTH_TETR_1"/>
    <property type="match status" value="1"/>
</dbReference>
<comment type="caution">
    <text evidence="8">The sequence shown here is derived from an EMBL/GenBank/DDBJ whole genome shotgun (WGS) entry which is preliminary data.</text>
</comment>
<dbReference type="SUPFAM" id="SSF48498">
    <property type="entry name" value="Tetracyclin repressor-like, C-terminal domain"/>
    <property type="match status" value="1"/>
</dbReference>
<keyword evidence="2" id="KW-0805">Transcription regulation</keyword>
<evidence type="ECO:0000259" key="7">
    <source>
        <dbReference type="PROSITE" id="PS50977"/>
    </source>
</evidence>
<evidence type="ECO:0000313" key="9">
    <source>
        <dbReference type="Proteomes" id="UP001244295"/>
    </source>
</evidence>
<dbReference type="InterPro" id="IPR023772">
    <property type="entry name" value="DNA-bd_HTH_TetR-type_CS"/>
</dbReference>
<dbReference type="PRINTS" id="PR00455">
    <property type="entry name" value="HTHTETR"/>
</dbReference>
<dbReference type="PANTHER" id="PTHR30055:SF234">
    <property type="entry name" value="HTH-TYPE TRANSCRIPTIONAL REGULATOR BETI"/>
    <property type="match status" value="1"/>
</dbReference>
<accession>A0AAW8DUZ8</accession>
<evidence type="ECO:0000256" key="2">
    <source>
        <dbReference type="ARBA" id="ARBA00023015"/>
    </source>
</evidence>
<dbReference type="InterPro" id="IPR041586">
    <property type="entry name" value="PsrA_TetR_C"/>
</dbReference>
<dbReference type="Gene3D" id="1.10.357.10">
    <property type="entry name" value="Tetracycline Repressor, domain 2"/>
    <property type="match status" value="1"/>
</dbReference>
<dbReference type="Pfam" id="PF17939">
    <property type="entry name" value="TetR_C_30"/>
    <property type="match status" value="1"/>
</dbReference>
<keyword evidence="3 5" id="KW-0238">DNA-binding</keyword>
<evidence type="ECO:0000313" key="8">
    <source>
        <dbReference type="EMBL" id="MDP9923225.1"/>
    </source>
</evidence>
<dbReference type="EMBL" id="JAUSRR010000003">
    <property type="protein sequence ID" value="MDP9923225.1"/>
    <property type="molecule type" value="Genomic_DNA"/>
</dbReference>
<dbReference type="PROSITE" id="PS50977">
    <property type="entry name" value="HTH_TETR_2"/>
    <property type="match status" value="1"/>
</dbReference>
<feature type="region of interest" description="Disordered" evidence="6">
    <location>
        <begin position="1"/>
        <end position="38"/>
    </location>
</feature>
<dbReference type="AlphaFoldDB" id="A0AAW8DUZ8"/>
<dbReference type="SUPFAM" id="SSF46689">
    <property type="entry name" value="Homeodomain-like"/>
    <property type="match status" value="1"/>
</dbReference>